<dbReference type="EMBL" id="HE797189">
    <property type="protein sequence ID" value="CCM05422.1"/>
    <property type="molecule type" value="Genomic_DNA"/>
</dbReference>
<gene>
    <name evidence="4" type="ORF">FIBRA_07639</name>
</gene>
<dbReference type="HOGENOM" id="CLU_006150_1_1_1"/>
<name>J4I118_9APHY</name>
<dbReference type="PANTHER" id="PTHR12835:SF5">
    <property type="entry name" value="BIOTIN--PROTEIN LIGASE"/>
    <property type="match status" value="1"/>
</dbReference>
<dbReference type="GO" id="GO:0005737">
    <property type="term" value="C:cytoplasm"/>
    <property type="evidence" value="ECO:0007669"/>
    <property type="project" value="TreeGrafter"/>
</dbReference>
<dbReference type="SUPFAM" id="SSF55681">
    <property type="entry name" value="Class II aaRS and biotin synthetases"/>
    <property type="match status" value="1"/>
</dbReference>
<dbReference type="AlphaFoldDB" id="J4I118"/>
<dbReference type="PANTHER" id="PTHR12835">
    <property type="entry name" value="BIOTIN PROTEIN LIGASE"/>
    <property type="match status" value="1"/>
</dbReference>
<dbReference type="Pfam" id="PF03099">
    <property type="entry name" value="BPL_LplA_LipB"/>
    <property type="match status" value="1"/>
</dbReference>
<proteinExistence type="inferred from homology"/>
<reference evidence="4 5" key="1">
    <citation type="journal article" date="2012" name="Appl. Environ. Microbiol.">
        <title>Short-read sequencing for genomic analysis of the brown rot fungus Fibroporia radiculosa.</title>
        <authorList>
            <person name="Tang J.D."/>
            <person name="Perkins A.D."/>
            <person name="Sonstegard T.S."/>
            <person name="Schroeder S.G."/>
            <person name="Burgess S.C."/>
            <person name="Diehl S.V."/>
        </authorList>
    </citation>
    <scope>NUCLEOTIDE SEQUENCE [LARGE SCALE GENOMIC DNA]</scope>
    <source>
        <strain evidence="4 5">TFFH 294</strain>
    </source>
</reference>
<evidence type="ECO:0000256" key="1">
    <source>
        <dbReference type="ARBA" id="ARBA00009934"/>
    </source>
</evidence>
<keyword evidence="5" id="KW-1185">Reference proteome</keyword>
<feature type="domain" description="BPL/LPL catalytic" evidence="3">
    <location>
        <begin position="367"/>
        <end position="566"/>
    </location>
</feature>
<evidence type="ECO:0000313" key="5">
    <source>
        <dbReference type="Proteomes" id="UP000006352"/>
    </source>
</evidence>
<dbReference type="NCBIfam" id="TIGR00121">
    <property type="entry name" value="birA_ligase"/>
    <property type="match status" value="1"/>
</dbReference>
<dbReference type="PROSITE" id="PS51733">
    <property type="entry name" value="BPL_LPL_CATALYTIC"/>
    <property type="match status" value="1"/>
</dbReference>
<keyword evidence="2" id="KW-0436">Ligase</keyword>
<dbReference type="GO" id="GO:0004077">
    <property type="term" value="F:biotin--[biotin carboxyl-carrier protein] ligase activity"/>
    <property type="evidence" value="ECO:0007669"/>
    <property type="project" value="InterPro"/>
</dbReference>
<dbReference type="Pfam" id="PF09825">
    <property type="entry name" value="BPL_N"/>
    <property type="match status" value="1"/>
</dbReference>
<comment type="similarity">
    <text evidence="1">Belongs to the biotin--protein ligase family.</text>
</comment>
<dbReference type="GeneID" id="24100333"/>
<dbReference type="OrthoDB" id="10250105at2759"/>
<dbReference type="Proteomes" id="UP000006352">
    <property type="component" value="Unassembled WGS sequence"/>
</dbReference>
<accession>J4I118</accession>
<evidence type="ECO:0000313" key="4">
    <source>
        <dbReference type="EMBL" id="CCM05422.1"/>
    </source>
</evidence>
<dbReference type="FunCoup" id="J4I118">
    <property type="interactions" value="326"/>
</dbReference>
<evidence type="ECO:0000259" key="3">
    <source>
        <dbReference type="PROSITE" id="PS51733"/>
    </source>
</evidence>
<dbReference type="InterPro" id="IPR019197">
    <property type="entry name" value="Biotin-prot_ligase_N"/>
</dbReference>
<dbReference type="STRING" id="599839.J4I118"/>
<dbReference type="InterPro" id="IPR045864">
    <property type="entry name" value="aa-tRNA-synth_II/BPL/LPL"/>
</dbReference>
<organism evidence="4 5">
    <name type="scientific">Fibroporia radiculosa</name>
    <dbReference type="NCBI Taxonomy" id="599839"/>
    <lineage>
        <taxon>Eukaryota</taxon>
        <taxon>Fungi</taxon>
        <taxon>Dikarya</taxon>
        <taxon>Basidiomycota</taxon>
        <taxon>Agaricomycotina</taxon>
        <taxon>Agaricomycetes</taxon>
        <taxon>Polyporales</taxon>
        <taxon>Fibroporiaceae</taxon>
        <taxon>Fibroporia</taxon>
    </lineage>
</organism>
<dbReference type="InParanoid" id="J4I118"/>
<dbReference type="Gene3D" id="3.30.930.10">
    <property type="entry name" value="Bira Bifunctional Protein, Domain 2"/>
    <property type="match status" value="1"/>
</dbReference>
<dbReference type="InterPro" id="IPR004143">
    <property type="entry name" value="BPL_LPL_catalytic"/>
</dbReference>
<dbReference type="InterPro" id="IPR004408">
    <property type="entry name" value="Biotin_CoA_COase_ligase"/>
</dbReference>
<sequence length="650" mass="71170">MNVLVYSGPEVIQSSLSHSITSLRSLLVPNYAVQSITPQTLATQPWSPNCALLVFPACRNPASVLPFSAAVKSYVENGGNILTFRARVRLQTGQITSSGSLDDRLARLNLNSNQSIRLFDKGSGIHLDVSLGTGPLDSIRPITIEGFDNGSVESMLRCGASELIVDRRASIVQNVAYYSDGQDEGDCAAAYCSIGRGHGVFWDALTDHSLTEEPATTILVGATGPMSQDALIEAESRRQKLLITTLQFLSVTLPEQKSASAHLLPQLLTCAPSKPWVVGQILQKLSIDLTASDPFTCKDQNDTFRFRSTSDGWSFLNQARKTSHEPITSFSAPKDVLVCEDLPRTQQTPLFDIPKFYEHLSAARSKAHLSEEVDRWGMGEALLYGEVVTSTQTMLDKNPRLLSLLPHPLLSLASHQLAGRGRGSNIWLSPAGCLQFSLLLHVSLSELPAARLVFVQYLFGLAVVEACRDDAVLSDHGKCVRLKWPNDIYAVRQDGQQRKMGGILVNASFSSGQMDIVIGCGLNVYNPPPIQSLLQLIPTVSDLRLSMERTAAVIVTKFDTMWSTFLAHKGSFDPFLDLYYERWLHSDQLVKLMTTTPPQDVRIVGITGDHGLLRTMPERDGWSGGSASFIDLQPDGNSFDLMAGLIKAKR</sequence>
<dbReference type="RefSeq" id="XP_012184705.1">
    <property type="nucleotide sequence ID" value="XM_012329315.1"/>
</dbReference>
<evidence type="ECO:0000256" key="2">
    <source>
        <dbReference type="ARBA" id="ARBA00022598"/>
    </source>
</evidence>
<protein>
    <recommendedName>
        <fullName evidence="3">BPL/LPL catalytic domain-containing protein</fullName>
    </recommendedName>
</protein>